<dbReference type="Proteomes" id="UP001556367">
    <property type="component" value="Unassembled WGS sequence"/>
</dbReference>
<accession>A0ABR3K2C3</accession>
<keyword evidence="1" id="KW-0732">Signal</keyword>
<reference evidence="3" key="1">
    <citation type="submission" date="2024-06" db="EMBL/GenBank/DDBJ databases">
        <title>Multi-omics analyses provide insights into the biosynthesis of the anticancer antibiotic pleurotin in Hohenbuehelia grisea.</title>
        <authorList>
            <person name="Weaver J.A."/>
            <person name="Alberti F."/>
        </authorList>
    </citation>
    <scope>NUCLEOTIDE SEQUENCE [LARGE SCALE GENOMIC DNA]</scope>
    <source>
        <strain evidence="3">T-177</strain>
    </source>
</reference>
<evidence type="ECO:0000256" key="1">
    <source>
        <dbReference type="SAM" id="SignalP"/>
    </source>
</evidence>
<organism evidence="2 3">
    <name type="scientific">Hohenbuehelia grisea</name>
    <dbReference type="NCBI Taxonomy" id="104357"/>
    <lineage>
        <taxon>Eukaryota</taxon>
        <taxon>Fungi</taxon>
        <taxon>Dikarya</taxon>
        <taxon>Basidiomycota</taxon>
        <taxon>Agaricomycotina</taxon>
        <taxon>Agaricomycetes</taxon>
        <taxon>Agaricomycetidae</taxon>
        <taxon>Agaricales</taxon>
        <taxon>Pleurotineae</taxon>
        <taxon>Pleurotaceae</taxon>
        <taxon>Hohenbuehelia</taxon>
    </lineage>
</organism>
<evidence type="ECO:0000313" key="3">
    <source>
        <dbReference type="Proteomes" id="UP001556367"/>
    </source>
</evidence>
<evidence type="ECO:0000313" key="2">
    <source>
        <dbReference type="EMBL" id="KAL0961363.1"/>
    </source>
</evidence>
<proteinExistence type="predicted"/>
<comment type="caution">
    <text evidence="2">The sequence shown here is derived from an EMBL/GenBank/DDBJ whole genome shotgun (WGS) entry which is preliminary data.</text>
</comment>
<feature type="chain" id="PRO_5046381777" description="Hydrophobin" evidence="1">
    <location>
        <begin position="19"/>
        <end position="113"/>
    </location>
</feature>
<name>A0ABR3K2C3_9AGAR</name>
<dbReference type="EMBL" id="JASNQZ010000001">
    <property type="protein sequence ID" value="KAL0961363.1"/>
    <property type="molecule type" value="Genomic_DNA"/>
</dbReference>
<feature type="signal peptide" evidence="1">
    <location>
        <begin position="1"/>
        <end position="18"/>
    </location>
</feature>
<keyword evidence="3" id="KW-1185">Reference proteome</keyword>
<sequence length="113" mass="11488">MFSKIIVASFAVAAFVSATPVPPVAENTCTATAAGIQKCCNGVISHTDPEVKSAFAQKGNLDFDIEKVIGDIYIGCAVGGGCDQVAVCCNNISSNSTTGLIDVAANCDSLNIL</sequence>
<evidence type="ECO:0008006" key="4">
    <source>
        <dbReference type="Google" id="ProtNLM"/>
    </source>
</evidence>
<protein>
    <recommendedName>
        <fullName evidence="4">Hydrophobin</fullName>
    </recommendedName>
</protein>
<gene>
    <name evidence="2" type="ORF">HGRIS_006319</name>
</gene>